<dbReference type="SUPFAM" id="SSF82607">
    <property type="entry name" value="YbaB-like"/>
    <property type="match status" value="1"/>
</dbReference>
<evidence type="ECO:0000313" key="3">
    <source>
        <dbReference type="EMBL" id="MDR7302457.1"/>
    </source>
</evidence>
<dbReference type="Gene3D" id="3.30.1310.10">
    <property type="entry name" value="Nucleoid-associated protein YbaB-like domain"/>
    <property type="match status" value="1"/>
</dbReference>
<dbReference type="InterPro" id="IPR036894">
    <property type="entry name" value="YbaB-like_sf"/>
</dbReference>
<keyword evidence="4" id="KW-1185">Reference proteome</keyword>
<evidence type="ECO:0000256" key="1">
    <source>
        <dbReference type="SAM" id="Coils"/>
    </source>
</evidence>
<name>A0AAE4CNV6_9ACTN</name>
<protein>
    <submittedName>
        <fullName evidence="3">DNA-binding protein YbaB</fullName>
    </submittedName>
</protein>
<proteinExistence type="predicted"/>
<organism evidence="3 4">
    <name type="scientific">Haloactinomyces albus</name>
    <dbReference type="NCBI Taxonomy" id="1352928"/>
    <lineage>
        <taxon>Bacteria</taxon>
        <taxon>Bacillati</taxon>
        <taxon>Actinomycetota</taxon>
        <taxon>Actinomycetes</taxon>
        <taxon>Actinopolysporales</taxon>
        <taxon>Actinopolysporaceae</taxon>
        <taxon>Haloactinomyces</taxon>
    </lineage>
</organism>
<evidence type="ECO:0000313" key="4">
    <source>
        <dbReference type="Proteomes" id="UP001180845"/>
    </source>
</evidence>
<feature type="region of interest" description="Disordered" evidence="2">
    <location>
        <begin position="88"/>
        <end position="120"/>
    </location>
</feature>
<comment type="caution">
    <text evidence="3">The sequence shown here is derived from an EMBL/GenBank/DDBJ whole genome shotgun (WGS) entry which is preliminary data.</text>
</comment>
<feature type="compositionally biased region" description="Polar residues" evidence="2">
    <location>
        <begin position="92"/>
        <end position="101"/>
    </location>
</feature>
<sequence length="120" mass="13051">MSGEDARRRELEARNAGLRTQIDSMLSDLQRKQAEAAQRTHEVASEDGMVTARVDATGTLEELTLSPKTFERSSPESLARAITSVVREASGGAQQARQELVNSGPLGRSARSRRTRAASR</sequence>
<dbReference type="Proteomes" id="UP001180845">
    <property type="component" value="Unassembled WGS sequence"/>
</dbReference>
<reference evidence="3" key="1">
    <citation type="submission" date="2023-07" db="EMBL/GenBank/DDBJ databases">
        <title>Sequencing the genomes of 1000 actinobacteria strains.</title>
        <authorList>
            <person name="Klenk H.-P."/>
        </authorList>
    </citation>
    <scope>NUCLEOTIDE SEQUENCE</scope>
    <source>
        <strain evidence="3">DSM 45977</strain>
    </source>
</reference>
<dbReference type="InterPro" id="IPR004401">
    <property type="entry name" value="YbaB/EbfC"/>
</dbReference>
<dbReference type="AlphaFoldDB" id="A0AAE4CNV6"/>
<gene>
    <name evidence="3" type="ORF">JOF55_002638</name>
</gene>
<feature type="compositionally biased region" description="Basic residues" evidence="2">
    <location>
        <begin position="110"/>
        <end position="120"/>
    </location>
</feature>
<keyword evidence="1" id="KW-0175">Coiled coil</keyword>
<evidence type="ECO:0000256" key="2">
    <source>
        <dbReference type="SAM" id="MobiDB-lite"/>
    </source>
</evidence>
<accession>A0AAE4CNV6</accession>
<dbReference type="GO" id="GO:0003677">
    <property type="term" value="F:DNA binding"/>
    <property type="evidence" value="ECO:0007669"/>
    <property type="project" value="UniProtKB-KW"/>
</dbReference>
<keyword evidence="3" id="KW-0238">DNA-binding</keyword>
<feature type="coiled-coil region" evidence="1">
    <location>
        <begin position="8"/>
        <end position="35"/>
    </location>
</feature>
<dbReference type="Pfam" id="PF02575">
    <property type="entry name" value="YbaB_DNA_bd"/>
    <property type="match status" value="1"/>
</dbReference>
<dbReference type="EMBL" id="JAVDXW010000001">
    <property type="protein sequence ID" value="MDR7302457.1"/>
    <property type="molecule type" value="Genomic_DNA"/>
</dbReference>
<dbReference type="RefSeq" id="WP_310274001.1">
    <property type="nucleotide sequence ID" value="NZ_JAVDXW010000001.1"/>
</dbReference>